<keyword evidence="1" id="KW-0812">Transmembrane</keyword>
<keyword evidence="1" id="KW-1133">Transmembrane helix</keyword>
<reference evidence="3" key="1">
    <citation type="journal article" date="2023" name="Plant J.">
        <title>Genome sequences and population genomics provide insights into the demographic history, inbreeding, and mutation load of two 'living fossil' tree species of Dipteronia.</title>
        <authorList>
            <person name="Feng Y."/>
            <person name="Comes H.P."/>
            <person name="Chen J."/>
            <person name="Zhu S."/>
            <person name="Lu R."/>
            <person name="Zhang X."/>
            <person name="Li P."/>
            <person name="Qiu J."/>
            <person name="Olsen K.M."/>
            <person name="Qiu Y."/>
        </authorList>
    </citation>
    <scope>NUCLEOTIDE SEQUENCE</scope>
    <source>
        <strain evidence="3">NBL</strain>
    </source>
</reference>
<evidence type="ECO:0000313" key="3">
    <source>
        <dbReference type="EMBL" id="KAK3180238.1"/>
    </source>
</evidence>
<feature type="domain" description="Reverse transcriptase zinc-binding" evidence="2">
    <location>
        <begin position="126"/>
        <end position="212"/>
    </location>
</feature>
<gene>
    <name evidence="3" type="ORF">Dsin_000127</name>
</gene>
<dbReference type="PANTHER" id="PTHR36617">
    <property type="entry name" value="PROTEIN, PUTATIVE-RELATED"/>
    <property type="match status" value="1"/>
</dbReference>
<feature type="transmembrane region" description="Helical" evidence="1">
    <location>
        <begin position="6"/>
        <end position="31"/>
    </location>
</feature>
<keyword evidence="4" id="KW-1185">Reference proteome</keyword>
<dbReference type="InterPro" id="IPR026960">
    <property type="entry name" value="RVT-Znf"/>
</dbReference>
<evidence type="ECO:0000259" key="2">
    <source>
        <dbReference type="Pfam" id="PF13966"/>
    </source>
</evidence>
<keyword evidence="1" id="KW-0472">Membrane</keyword>
<sequence>MSSGCSSGFVAIASLLVRWLGYLLLNVVIGAGRKANLRDMSGGDSTKLKVSCPRTFALAVRKLGVVQDFGNWQGNKWVWKVVLHRSLFDWEKDQWHVFMCLLDAVTIRNSIPDTLVWSFRSDGKFSVGSFQYQLEDNNINNQLDHKFIWQGCCPPKIKIFMWQVLRGRIMVRQVLHNFGIFPDTSVVCVLCNNKMKTIDHLFLLCPWAWKLWTVCMDWWGVVSCSNNSMKAWLQGWSGLCSSIEYRRARDSLFFALFWTIWAARNLMIFRGAATPVIQASDMVKLATCEVMKKGGVCVVSVK</sequence>
<dbReference type="Pfam" id="PF13966">
    <property type="entry name" value="zf-RVT"/>
    <property type="match status" value="1"/>
</dbReference>
<name>A0AAE0DQL5_9ROSI</name>
<organism evidence="3 4">
    <name type="scientific">Dipteronia sinensis</name>
    <dbReference type="NCBI Taxonomy" id="43782"/>
    <lineage>
        <taxon>Eukaryota</taxon>
        <taxon>Viridiplantae</taxon>
        <taxon>Streptophyta</taxon>
        <taxon>Embryophyta</taxon>
        <taxon>Tracheophyta</taxon>
        <taxon>Spermatophyta</taxon>
        <taxon>Magnoliopsida</taxon>
        <taxon>eudicotyledons</taxon>
        <taxon>Gunneridae</taxon>
        <taxon>Pentapetalae</taxon>
        <taxon>rosids</taxon>
        <taxon>malvids</taxon>
        <taxon>Sapindales</taxon>
        <taxon>Sapindaceae</taxon>
        <taxon>Hippocastanoideae</taxon>
        <taxon>Acereae</taxon>
        <taxon>Dipteronia</taxon>
    </lineage>
</organism>
<evidence type="ECO:0000313" key="4">
    <source>
        <dbReference type="Proteomes" id="UP001281410"/>
    </source>
</evidence>
<accession>A0AAE0DQL5</accession>
<dbReference type="AlphaFoldDB" id="A0AAE0DQL5"/>
<dbReference type="EMBL" id="JANJYJ010000117">
    <property type="protein sequence ID" value="KAK3180238.1"/>
    <property type="molecule type" value="Genomic_DNA"/>
</dbReference>
<protein>
    <recommendedName>
        <fullName evidence="2">Reverse transcriptase zinc-binding domain-containing protein</fullName>
    </recommendedName>
</protein>
<feature type="transmembrane region" description="Helical" evidence="1">
    <location>
        <begin position="252"/>
        <end position="273"/>
    </location>
</feature>
<proteinExistence type="predicted"/>
<evidence type="ECO:0000256" key="1">
    <source>
        <dbReference type="SAM" id="Phobius"/>
    </source>
</evidence>
<comment type="caution">
    <text evidence="3">The sequence shown here is derived from an EMBL/GenBank/DDBJ whole genome shotgun (WGS) entry which is preliminary data.</text>
</comment>
<dbReference type="Proteomes" id="UP001281410">
    <property type="component" value="Unassembled WGS sequence"/>
</dbReference>
<dbReference type="PANTHER" id="PTHR36617:SF5">
    <property type="entry name" value="OS05G0421675 PROTEIN"/>
    <property type="match status" value="1"/>
</dbReference>